<proteinExistence type="predicted"/>
<keyword evidence="1" id="KW-1133">Transmembrane helix</keyword>
<dbReference type="STRING" id="1121325.SAMN04515677_105282"/>
<accession>A0A1G9QMG3</accession>
<evidence type="ECO:0000313" key="3">
    <source>
        <dbReference type="Proteomes" id="UP000199068"/>
    </source>
</evidence>
<dbReference type="InterPro" id="IPR051922">
    <property type="entry name" value="Bact_Sporulation_Assoc"/>
</dbReference>
<reference evidence="2 3" key="1">
    <citation type="submission" date="2016-10" db="EMBL/GenBank/DDBJ databases">
        <authorList>
            <person name="de Groot N.N."/>
        </authorList>
    </citation>
    <scope>NUCLEOTIDE SEQUENCE [LARGE SCALE GENOMIC DNA]</scope>
    <source>
        <strain evidence="2 3">DSM 797</strain>
    </source>
</reference>
<gene>
    <name evidence="2" type="ORF">SAMN04515677_105282</name>
</gene>
<dbReference type="InterPro" id="IPR007253">
    <property type="entry name" value="Cell_wall-bd_2"/>
</dbReference>
<dbReference type="PANTHER" id="PTHR30032">
    <property type="entry name" value="N-ACETYLMURAMOYL-L-ALANINE AMIDASE-RELATED"/>
    <property type="match status" value="1"/>
</dbReference>
<dbReference type="EMBL" id="FNGW01000005">
    <property type="protein sequence ID" value="SDM12209.1"/>
    <property type="molecule type" value="Genomic_DNA"/>
</dbReference>
<dbReference type="Proteomes" id="UP000199068">
    <property type="component" value="Unassembled WGS sequence"/>
</dbReference>
<feature type="transmembrane region" description="Helical" evidence="1">
    <location>
        <begin position="7"/>
        <end position="26"/>
    </location>
</feature>
<organism evidence="2 3">
    <name type="scientific">Romboutsia lituseburensis DSM 797</name>
    <dbReference type="NCBI Taxonomy" id="1121325"/>
    <lineage>
        <taxon>Bacteria</taxon>
        <taxon>Bacillati</taxon>
        <taxon>Bacillota</taxon>
        <taxon>Clostridia</taxon>
        <taxon>Peptostreptococcales</taxon>
        <taxon>Peptostreptococcaceae</taxon>
        <taxon>Romboutsia</taxon>
    </lineage>
</organism>
<dbReference type="Gene3D" id="3.40.50.12090">
    <property type="match status" value="2"/>
</dbReference>
<dbReference type="AlphaFoldDB" id="A0A1G9QMG3"/>
<protein>
    <submittedName>
        <fullName evidence="2">Putative cell wall binding repeat 2</fullName>
    </submittedName>
</protein>
<keyword evidence="3" id="KW-1185">Reference proteome</keyword>
<dbReference type="Pfam" id="PF04122">
    <property type="entry name" value="CW_binding_2"/>
    <property type="match status" value="3"/>
</dbReference>
<dbReference type="RefSeq" id="WP_092726370.1">
    <property type="nucleotide sequence ID" value="NZ_FNGW01000005.1"/>
</dbReference>
<evidence type="ECO:0000313" key="2">
    <source>
        <dbReference type="EMBL" id="SDM12209.1"/>
    </source>
</evidence>
<dbReference type="PANTHER" id="PTHR30032:SF8">
    <property type="entry name" value="GERMINATION-SPECIFIC N-ACETYLMURAMOYL-L-ALANINE AMIDASE"/>
    <property type="match status" value="1"/>
</dbReference>
<keyword evidence="1" id="KW-0812">Transmembrane</keyword>
<keyword evidence="1" id="KW-0472">Membrane</keyword>
<feature type="transmembrane region" description="Helical" evidence="1">
    <location>
        <begin position="338"/>
        <end position="355"/>
    </location>
</feature>
<name>A0A1G9QMG3_9FIRM</name>
<evidence type="ECO:0000256" key="1">
    <source>
        <dbReference type="SAM" id="Phobius"/>
    </source>
</evidence>
<sequence length="362" mass="41089">MSKRAKMAFTLIIILAVCGFGIKFYLDENYLSQYNRKQIIGLDRFETMTKISEIGWKKSDEAVLVSIHSVIDGVSASSFAYQKNIPIFFTDSEEINSTVKDEIKRLGVKKVYLIGGDKVITNDIKKELKKMNINSERIGGESGFETSILLAEKVNKLNPISEVVLVNMRSGKPNGVAIAPAAANRNIPVLMVNKSDRKETLKFLKEHNIKKVYLTGSETAFPDVFEAMLKDEKYGIKADVVRLNGEDRYETNKEIIKEFYDLDKINHIYILRNGIYNYGDLLNALALSPIAAKENTPILYSADSLQKTEEEFLQESNVKNITEVGFELVRPRIITDKIIRFISSITIVVVWILALKRIIYNR</sequence>